<gene>
    <name evidence="1" type="ORF">EZS28_006960</name>
</gene>
<reference evidence="1 2" key="1">
    <citation type="submission" date="2019-03" db="EMBL/GenBank/DDBJ databases">
        <title>Single cell metagenomics reveals metabolic interactions within the superorganism composed of flagellate Streblomastix strix and complex community of Bacteroidetes bacteria on its surface.</title>
        <authorList>
            <person name="Treitli S.C."/>
            <person name="Kolisko M."/>
            <person name="Husnik F."/>
            <person name="Keeling P."/>
            <person name="Hampl V."/>
        </authorList>
    </citation>
    <scope>NUCLEOTIDE SEQUENCE [LARGE SCALE GENOMIC DNA]</scope>
    <source>
        <strain evidence="1">ST1C</strain>
    </source>
</reference>
<dbReference type="Proteomes" id="UP000324800">
    <property type="component" value="Unassembled WGS sequence"/>
</dbReference>
<evidence type="ECO:0000313" key="2">
    <source>
        <dbReference type="Proteomes" id="UP000324800"/>
    </source>
</evidence>
<protein>
    <submittedName>
        <fullName evidence="1">Uncharacterized protein</fullName>
    </submittedName>
</protein>
<accession>A0A5J4WTQ4</accession>
<evidence type="ECO:0000313" key="1">
    <source>
        <dbReference type="EMBL" id="KAA6397509.1"/>
    </source>
</evidence>
<dbReference type="EMBL" id="SNRW01001162">
    <property type="protein sequence ID" value="KAA6397509.1"/>
    <property type="molecule type" value="Genomic_DNA"/>
</dbReference>
<comment type="caution">
    <text evidence="1">The sequence shown here is derived from an EMBL/GenBank/DDBJ whole genome shotgun (WGS) entry which is preliminary data.</text>
</comment>
<proteinExistence type="predicted"/>
<sequence>MRYRTPPFPFKFTSDIHSLNTTPSASILLFDDAFISIALLKKFNPLFIRIALPLSSFPIFEIKHCSNLTTLDFSPI</sequence>
<organism evidence="1 2">
    <name type="scientific">Streblomastix strix</name>
    <dbReference type="NCBI Taxonomy" id="222440"/>
    <lineage>
        <taxon>Eukaryota</taxon>
        <taxon>Metamonada</taxon>
        <taxon>Preaxostyla</taxon>
        <taxon>Oxymonadida</taxon>
        <taxon>Streblomastigidae</taxon>
        <taxon>Streblomastix</taxon>
    </lineage>
</organism>
<name>A0A5J4WTQ4_9EUKA</name>
<dbReference type="AlphaFoldDB" id="A0A5J4WTQ4"/>